<gene>
    <name evidence="1" type="ORF">PDUR_15675</name>
</gene>
<evidence type="ECO:0000313" key="1">
    <source>
        <dbReference type="EMBL" id="AIQ13188.1"/>
    </source>
</evidence>
<evidence type="ECO:0000313" key="2">
    <source>
        <dbReference type="Proteomes" id="UP000029409"/>
    </source>
</evidence>
<dbReference type="SUPFAM" id="SSF52833">
    <property type="entry name" value="Thioredoxin-like"/>
    <property type="match status" value="1"/>
</dbReference>
<protein>
    <submittedName>
        <fullName evidence="1">Thiol-disulfide isomerase</fullName>
    </submittedName>
</protein>
<dbReference type="STRING" id="44251.PDUR_15675"/>
<dbReference type="Proteomes" id="UP000029409">
    <property type="component" value="Chromosome"/>
</dbReference>
<keyword evidence="2" id="KW-1185">Reference proteome</keyword>
<reference evidence="1 2" key="1">
    <citation type="submission" date="2014-08" db="EMBL/GenBank/DDBJ databases">
        <title>Comparative genomics of the Paenibacillus odorifer group.</title>
        <authorList>
            <person name="den Bakker H.C."/>
            <person name="Tsai Y.-C."/>
            <person name="Martin N."/>
            <person name="Korlach J."/>
            <person name="Wiedmann M."/>
        </authorList>
    </citation>
    <scope>NUCLEOTIDE SEQUENCE [LARGE SCALE GENOMIC DNA]</scope>
    <source>
        <strain evidence="1 2">DSM 1735</strain>
    </source>
</reference>
<dbReference type="Gene3D" id="3.40.30.10">
    <property type="entry name" value="Glutaredoxin"/>
    <property type="match status" value="1"/>
</dbReference>
<organism evidence="1 2">
    <name type="scientific">Paenibacillus durus</name>
    <name type="common">Paenibacillus azotofixans</name>
    <dbReference type="NCBI Taxonomy" id="44251"/>
    <lineage>
        <taxon>Bacteria</taxon>
        <taxon>Bacillati</taxon>
        <taxon>Bacillota</taxon>
        <taxon>Bacilli</taxon>
        <taxon>Bacillales</taxon>
        <taxon>Paenibacillaceae</taxon>
        <taxon>Paenibacillus</taxon>
    </lineage>
</organism>
<keyword evidence="1" id="KW-0413">Isomerase</keyword>
<dbReference type="AlphaFoldDB" id="A0A089HS36"/>
<dbReference type="OrthoDB" id="5784238at2"/>
<accession>A0A089HS36</accession>
<name>A0A089HS36_PAEDU</name>
<proteinExistence type="predicted"/>
<dbReference type="RefSeq" id="WP_042206981.1">
    <property type="nucleotide sequence ID" value="NZ_CP009288.1"/>
</dbReference>
<dbReference type="GO" id="GO:0016853">
    <property type="term" value="F:isomerase activity"/>
    <property type="evidence" value="ECO:0007669"/>
    <property type="project" value="UniProtKB-KW"/>
</dbReference>
<dbReference type="EMBL" id="CP009288">
    <property type="protein sequence ID" value="AIQ13188.1"/>
    <property type="molecule type" value="Genomic_DNA"/>
</dbReference>
<dbReference type="KEGG" id="pdu:PDUR_15675"/>
<sequence>MKELNEPELLKAIGRSGARLAVFLETPLCGTCKVARQMMHVAEHLLPRDYALVSGNVNLLPSIVRQYRVASVPALLVFDADRDLPPRIHYALSSVERVLEYIRSVNL</sequence>
<dbReference type="eggNOG" id="COG0526">
    <property type="taxonomic scope" value="Bacteria"/>
</dbReference>
<dbReference type="InterPro" id="IPR036249">
    <property type="entry name" value="Thioredoxin-like_sf"/>
</dbReference>